<name>A0ABU1ZVJ4_9CORY</name>
<sequence length="319" mass="34861">MWGWWRRLRSAGEPDPDLAPLTRRGATALRGQLASQLRTRGALVHYEGPTAVITEARRGVMRVRLADLAREVAASQHPRAAEFAARQVVDMVFTDPAAGTMDAAALYRGLRLRVTPTPADPDSAARPEDAAVLTPFTLDTSVSLVLDTEHTVQTMPLSRLRELDDMDTLIRAARGNLRTELRRADVTVARPHTRPEHEGAWLWTFESGSVYTASAALIMEDVLPVWAPELDTSEGVLFAMPTRHSLLARPVTSGTDLLEGLGAIAGAALEIAHQSSEQVSPLLHVSYLGEVTTISGWDPDTRELTIRPTPHLLLRIQNG</sequence>
<dbReference type="RefSeq" id="WP_290197922.1">
    <property type="nucleotide sequence ID" value="NZ_CP047654.1"/>
</dbReference>
<dbReference type="Proteomes" id="UP001180840">
    <property type="component" value="Unassembled WGS sequence"/>
</dbReference>
<proteinExistence type="predicted"/>
<gene>
    <name evidence="1" type="ORF">J2S39_000611</name>
</gene>
<organism evidence="1 2">
    <name type="scientific">Corynebacterium guangdongense</name>
    <dbReference type="NCBI Taxonomy" id="1783348"/>
    <lineage>
        <taxon>Bacteria</taxon>
        <taxon>Bacillati</taxon>
        <taxon>Actinomycetota</taxon>
        <taxon>Actinomycetes</taxon>
        <taxon>Mycobacteriales</taxon>
        <taxon>Corynebacteriaceae</taxon>
        <taxon>Corynebacterium</taxon>
    </lineage>
</organism>
<protein>
    <submittedName>
        <fullName evidence="1">Uncharacterized protein</fullName>
    </submittedName>
</protein>
<keyword evidence="2" id="KW-1185">Reference proteome</keyword>
<evidence type="ECO:0000313" key="2">
    <source>
        <dbReference type="Proteomes" id="UP001180840"/>
    </source>
</evidence>
<comment type="caution">
    <text evidence="1">The sequence shown here is derived from an EMBL/GenBank/DDBJ whole genome shotgun (WGS) entry which is preliminary data.</text>
</comment>
<accession>A0ABU1ZVJ4</accession>
<evidence type="ECO:0000313" key="1">
    <source>
        <dbReference type="EMBL" id="MDR7328935.1"/>
    </source>
</evidence>
<dbReference type="EMBL" id="JAVDXZ010000001">
    <property type="protein sequence ID" value="MDR7328935.1"/>
    <property type="molecule type" value="Genomic_DNA"/>
</dbReference>
<reference evidence="1" key="1">
    <citation type="submission" date="2023-07" db="EMBL/GenBank/DDBJ databases">
        <title>Sequencing the genomes of 1000 actinobacteria strains.</title>
        <authorList>
            <person name="Klenk H.-P."/>
        </authorList>
    </citation>
    <scope>NUCLEOTIDE SEQUENCE</scope>
    <source>
        <strain evidence="1">DSM 107476</strain>
    </source>
</reference>